<feature type="region of interest" description="Disordered" evidence="2">
    <location>
        <begin position="1063"/>
        <end position="1136"/>
    </location>
</feature>
<name>A0ABP0SUE7_9DINO</name>
<accession>A0ABP0SUE7</accession>
<feature type="compositionally biased region" description="Basic and acidic residues" evidence="2">
    <location>
        <begin position="724"/>
        <end position="768"/>
    </location>
</feature>
<feature type="compositionally biased region" description="Acidic residues" evidence="2">
    <location>
        <begin position="164"/>
        <end position="180"/>
    </location>
</feature>
<feature type="compositionally biased region" description="Acidic residues" evidence="2">
    <location>
        <begin position="781"/>
        <end position="794"/>
    </location>
</feature>
<feature type="compositionally biased region" description="Basic and acidic residues" evidence="2">
    <location>
        <begin position="831"/>
        <end position="868"/>
    </location>
</feature>
<feature type="compositionally biased region" description="Basic and acidic residues" evidence="2">
    <location>
        <begin position="151"/>
        <end position="160"/>
    </location>
</feature>
<feature type="compositionally biased region" description="Acidic residues" evidence="2">
    <location>
        <begin position="188"/>
        <end position="205"/>
    </location>
</feature>
<dbReference type="EMBL" id="CAXAMN010028295">
    <property type="protein sequence ID" value="CAK9116012.1"/>
    <property type="molecule type" value="Genomic_DNA"/>
</dbReference>
<feature type="region of interest" description="Disordered" evidence="2">
    <location>
        <begin position="351"/>
        <end position="393"/>
    </location>
</feature>
<reference evidence="3 4" key="1">
    <citation type="submission" date="2024-02" db="EMBL/GenBank/DDBJ databases">
        <authorList>
            <person name="Chen Y."/>
            <person name="Shah S."/>
            <person name="Dougan E. K."/>
            <person name="Thang M."/>
            <person name="Chan C."/>
        </authorList>
    </citation>
    <scope>NUCLEOTIDE SEQUENCE [LARGE SCALE GENOMIC DNA]</scope>
</reference>
<feature type="compositionally biased region" description="Basic and acidic residues" evidence="2">
    <location>
        <begin position="881"/>
        <end position="891"/>
    </location>
</feature>
<gene>
    <name evidence="3" type="ORF">CCMP2556_LOCUS53722</name>
</gene>
<evidence type="ECO:0000313" key="4">
    <source>
        <dbReference type="Proteomes" id="UP001642484"/>
    </source>
</evidence>
<evidence type="ECO:0000256" key="1">
    <source>
        <dbReference type="SAM" id="Coils"/>
    </source>
</evidence>
<keyword evidence="1" id="KW-0175">Coiled coil</keyword>
<feature type="compositionally biased region" description="Basic residues" evidence="2">
    <location>
        <begin position="1093"/>
        <end position="1124"/>
    </location>
</feature>
<evidence type="ECO:0000313" key="3">
    <source>
        <dbReference type="EMBL" id="CAK9116012.1"/>
    </source>
</evidence>
<proteinExistence type="predicted"/>
<feature type="compositionally biased region" description="Basic and acidic residues" evidence="2">
    <location>
        <begin position="795"/>
        <end position="813"/>
    </location>
</feature>
<feature type="region of interest" description="Disordered" evidence="2">
    <location>
        <begin position="1019"/>
        <end position="1046"/>
    </location>
</feature>
<feature type="compositionally biased region" description="Basic and acidic residues" evidence="2">
    <location>
        <begin position="900"/>
        <end position="987"/>
    </location>
</feature>
<feature type="region of interest" description="Disordered" evidence="2">
    <location>
        <begin position="143"/>
        <end position="207"/>
    </location>
</feature>
<comment type="caution">
    <text evidence="3">The sequence shown here is derived from an EMBL/GenBank/DDBJ whole genome shotgun (WGS) entry which is preliminary data.</text>
</comment>
<sequence>MDAAGAAAAAALLWSGDGEDEALEIAAGSVVKLQNFPVSWVEEKTLPLLSTKLARLLGRFGELRFRPVAQAEKSGELAFYAAFHEASAAKEAVAKLDGTDLRSNAEKKAAGGRAAHIWERFSVQLEDMLSSAVVALWSQQQDGSKRKLREKPKEKPREEPAQPETEEAFEFEFVDEDEAAEANKAEDSETEPPTEPPSEGEECDEDRSKVTVLLRNFPLSWLADEVLPQLGARISALLNKFGPLASKPKLLDGAMSTLGLVATVAFKEEKDAEKAIQALDGLDWRSPEEVNGGHPAAAHEHFRAEIVNPEEVAVRLAQLIAAPPGLPSFGGLPSEGAVAAQAFLSAEVDPNFQGEKPKKERPKIKLQQTGRNLRWERSSSDEEPQTTWDTWSAPAPPVAEVVEVAPEMRELDPSDTHLVIRGVPWDWSALQLQMLFTPFGGVQAMQPFASNDQGERIVRVRLEDLAQHSQAAAHFQQNPSDGVTLECEHFLGPKEQEILAQAAEAERKRKAEAEEAERQRQAVIAEAEQQRQAAMFAARRNMWEAANADFAAAVLIQVEKDFDRGKRLQAAAESLRDTTLSKQRRRMMMALVEAERKRQAPMIPGMERAAMAAADADSDAWQKYVVHAERQYLKLIKEAEEMETRAMAKAERETRKAEQARIDMERRRLHREYKMRETERASMKKADQESRVVEAAIALSEERQREEFEAELMERAEDEVHEFLQEEKRREADERRRMAADEAEFFRRQEEEKKRRAEEERKQKLVREWRRKQQARRALDSDEEQLEPEEDEEDKAPKEEVQTKQKDKEEEQPPPKAGARNPFGPVTPRQAPEKTNSKEDKDKENDLARESKRARKEEKRRLKEEEAAKRRKREKEEAEAELQRFEQELQRRNNFLLRRRQQEEDDQRKEVEAQLQAAREEEERKQRKVEIARMVREDKLRMKFEVEERKQEAEKRKREEAERRKQDRAERRRKEEEQEKHEREEQLKASARCMRPEETARLLQAKEQEIARIQAELAKKRKEEAIKRQQEERMKGLCSEKRSHASLSLSLSLLQSPQCCISQLGGRSRSKSSSPATSASRCQEKSSSSPSAARKRRRVSKRRKGRSPSRSRRNEKRRKHRNRSRSSSSSGRRRKHLCRLLC</sequence>
<evidence type="ECO:0000256" key="2">
    <source>
        <dbReference type="SAM" id="MobiDB-lite"/>
    </source>
</evidence>
<feature type="compositionally biased region" description="Low complexity" evidence="2">
    <location>
        <begin position="1071"/>
        <end position="1092"/>
    </location>
</feature>
<keyword evidence="4" id="KW-1185">Reference proteome</keyword>
<organism evidence="3 4">
    <name type="scientific">Durusdinium trenchii</name>
    <dbReference type="NCBI Taxonomy" id="1381693"/>
    <lineage>
        <taxon>Eukaryota</taxon>
        <taxon>Sar</taxon>
        <taxon>Alveolata</taxon>
        <taxon>Dinophyceae</taxon>
        <taxon>Suessiales</taxon>
        <taxon>Symbiodiniaceae</taxon>
        <taxon>Durusdinium</taxon>
    </lineage>
</organism>
<evidence type="ECO:0008006" key="5">
    <source>
        <dbReference type="Google" id="ProtNLM"/>
    </source>
</evidence>
<feature type="compositionally biased region" description="Basic and acidic residues" evidence="2">
    <location>
        <begin position="1019"/>
        <end position="1043"/>
    </location>
</feature>
<feature type="coiled-coil region" evidence="1">
    <location>
        <begin position="495"/>
        <end position="533"/>
    </location>
</feature>
<feature type="region of interest" description="Disordered" evidence="2">
    <location>
        <begin position="724"/>
        <end position="995"/>
    </location>
</feature>
<dbReference type="Proteomes" id="UP001642484">
    <property type="component" value="Unassembled WGS sequence"/>
</dbReference>
<feature type="coiled-coil region" evidence="1">
    <location>
        <begin position="625"/>
        <end position="667"/>
    </location>
</feature>
<protein>
    <recommendedName>
        <fullName evidence="5">RRM domain-containing protein</fullName>
    </recommendedName>
</protein>